<comment type="caution">
    <text evidence="2">The sequence shown here is derived from an EMBL/GenBank/DDBJ whole genome shotgun (WGS) entry which is preliminary data.</text>
</comment>
<protein>
    <submittedName>
        <fullName evidence="2">Uncharacterized protein</fullName>
    </submittedName>
</protein>
<proteinExistence type="predicted"/>
<sequence>MAAAASLGISAPLVGVPADSPPRRPKPRPSNGSSLFRRPKTFLKPFDPVINRHTGKPHEHRREIARNLKRAAKAA</sequence>
<feature type="region of interest" description="Disordered" evidence="1">
    <location>
        <begin position="1"/>
        <end position="63"/>
    </location>
</feature>
<reference evidence="2 3" key="1">
    <citation type="submission" date="2018-07" db="EMBL/GenBank/DDBJ databases">
        <title>Genomic and Epidemiologic Investigation of an Indolent Hospital Outbreak.</title>
        <authorList>
            <person name="Johnson R.C."/>
            <person name="Deming C."/>
            <person name="Conlan S."/>
            <person name="Zellmer C.J."/>
            <person name="Michelin A.V."/>
            <person name="Lee-Lin S."/>
            <person name="Thomas P.J."/>
            <person name="Park M."/>
            <person name="Weingarten R.A."/>
            <person name="Less J."/>
            <person name="Dekker J.P."/>
            <person name="Frank K.M."/>
            <person name="Musser K.A."/>
            <person name="Mcquiston J.R."/>
            <person name="Henderson D.K."/>
            <person name="Lau A.F."/>
            <person name="Palmore T.N."/>
            <person name="Segre J.A."/>
        </authorList>
    </citation>
    <scope>NUCLEOTIDE SEQUENCE [LARGE SCALE GENOMIC DNA]</scope>
    <source>
        <strain evidence="2 3">SK-NIH.Env6_1116</strain>
    </source>
</reference>
<evidence type="ECO:0000256" key="1">
    <source>
        <dbReference type="SAM" id="MobiDB-lite"/>
    </source>
</evidence>
<gene>
    <name evidence="2" type="ORF">DAH51_07295</name>
</gene>
<name>A0A430BZB1_SPHYA</name>
<dbReference type="EMBL" id="QRAL01000006">
    <property type="protein sequence ID" value="RSU58040.1"/>
    <property type="molecule type" value="Genomic_DNA"/>
</dbReference>
<accession>A0A430BZB1</accession>
<evidence type="ECO:0000313" key="3">
    <source>
        <dbReference type="Proteomes" id="UP000287401"/>
    </source>
</evidence>
<organism evidence="2 3">
    <name type="scientific">Sphingobium yanoikuyae</name>
    <name type="common">Sphingomonas yanoikuyae</name>
    <dbReference type="NCBI Taxonomy" id="13690"/>
    <lineage>
        <taxon>Bacteria</taxon>
        <taxon>Pseudomonadati</taxon>
        <taxon>Pseudomonadota</taxon>
        <taxon>Alphaproteobacteria</taxon>
        <taxon>Sphingomonadales</taxon>
        <taxon>Sphingomonadaceae</taxon>
        <taxon>Sphingobium</taxon>
    </lineage>
</organism>
<dbReference type="Proteomes" id="UP000287401">
    <property type="component" value="Unassembled WGS sequence"/>
</dbReference>
<evidence type="ECO:0000313" key="2">
    <source>
        <dbReference type="EMBL" id="RSU58040.1"/>
    </source>
</evidence>
<dbReference type="AlphaFoldDB" id="A0A430BZB1"/>